<accession>A0A6N9Q0H3</accession>
<dbReference type="PANTHER" id="PTHR22683">
    <property type="entry name" value="SPORULATION PROTEIN RELATED"/>
    <property type="match status" value="1"/>
</dbReference>
<dbReference type="AlphaFoldDB" id="A0A6N9Q0H3"/>
<dbReference type="InterPro" id="IPR027417">
    <property type="entry name" value="P-loop_NTPase"/>
</dbReference>
<dbReference type="GO" id="GO:0005524">
    <property type="term" value="F:ATP binding"/>
    <property type="evidence" value="ECO:0007669"/>
    <property type="project" value="UniProtKB-UniRule"/>
</dbReference>
<dbReference type="Pfam" id="PF01580">
    <property type="entry name" value="FtsK_SpoIIIE"/>
    <property type="match status" value="1"/>
</dbReference>
<evidence type="ECO:0000313" key="6">
    <source>
        <dbReference type="Proteomes" id="UP000448943"/>
    </source>
</evidence>
<evidence type="ECO:0000313" key="5">
    <source>
        <dbReference type="EMBL" id="NBI28622.1"/>
    </source>
</evidence>
<sequence>MLLTLKILGLLTSCVGIIATYRTFPSNAARSKMFKAFKIADISITKKTKKREIKTYPTIKKVNVFSDKIIILFNIPDGINPDIIEKHEWLFKQKFGEHIEITQMNSKQFILSIYKQPIRQFDYNYDDITNSIKNMNLPILVGQSRSGIEAYDMTKYPHLLIAGETGSGKSTQLRSILSTLIHSDSNKLKIYLADLKRSEFHLFKGIANKVVYDADELIKILRKIKKELTTRGELLEKSEVANIEDLHSPPPYILLGIDEVALLKKEDDIMEIIEEISAIGRALGVYLILSMQRPDASILDGKLKNNLTVRMAFRHSDEINSRITLGSGDAANIKQTQKGLMCFKLDGIKKIQAPYLELKNAKRLLAPYKNKSVEENDQFQESSPMFGALEFD</sequence>
<dbReference type="PANTHER" id="PTHR22683:SF1">
    <property type="entry name" value="TYPE VII SECRETION SYSTEM PROTEIN ESSC"/>
    <property type="match status" value="1"/>
</dbReference>
<reference evidence="5 6" key="1">
    <citation type="submission" date="2019-01" db="EMBL/GenBank/DDBJ databases">
        <title>Chengkuizengella sp. nov., isolated from deep-sea sediment of East Pacific Ocean.</title>
        <authorList>
            <person name="Yang J."/>
            <person name="Lai Q."/>
            <person name="Shao Z."/>
        </authorList>
    </citation>
    <scope>NUCLEOTIDE SEQUENCE [LARGE SCALE GENOMIC DNA]</scope>
    <source>
        <strain evidence="5 6">YPA3-1-1</strain>
    </source>
</reference>
<evidence type="ECO:0000259" key="4">
    <source>
        <dbReference type="PROSITE" id="PS50901"/>
    </source>
</evidence>
<dbReference type="InterPro" id="IPR002543">
    <property type="entry name" value="FtsK_dom"/>
</dbReference>
<dbReference type="EMBL" id="SIJB01000016">
    <property type="protein sequence ID" value="NBI28622.1"/>
    <property type="molecule type" value="Genomic_DNA"/>
</dbReference>
<dbReference type="OrthoDB" id="9807790at2"/>
<dbReference type="InterPro" id="IPR050206">
    <property type="entry name" value="FtsK/SpoIIIE/SftA"/>
</dbReference>
<dbReference type="Proteomes" id="UP000448943">
    <property type="component" value="Unassembled WGS sequence"/>
</dbReference>
<organism evidence="5 6">
    <name type="scientific">Chengkuizengella marina</name>
    <dbReference type="NCBI Taxonomy" id="2507566"/>
    <lineage>
        <taxon>Bacteria</taxon>
        <taxon>Bacillati</taxon>
        <taxon>Bacillota</taxon>
        <taxon>Bacilli</taxon>
        <taxon>Bacillales</taxon>
        <taxon>Paenibacillaceae</taxon>
        <taxon>Chengkuizengella</taxon>
    </lineage>
</organism>
<dbReference type="PROSITE" id="PS50901">
    <property type="entry name" value="FTSK"/>
    <property type="match status" value="1"/>
</dbReference>
<dbReference type="SUPFAM" id="SSF52540">
    <property type="entry name" value="P-loop containing nucleoside triphosphate hydrolases"/>
    <property type="match status" value="1"/>
</dbReference>
<feature type="domain" description="FtsK" evidence="4">
    <location>
        <begin position="145"/>
        <end position="322"/>
    </location>
</feature>
<dbReference type="GO" id="GO:0003677">
    <property type="term" value="F:DNA binding"/>
    <property type="evidence" value="ECO:0007669"/>
    <property type="project" value="InterPro"/>
</dbReference>
<comment type="caution">
    <text evidence="5">The sequence shown here is derived from an EMBL/GenBank/DDBJ whole genome shotgun (WGS) entry which is preliminary data.</text>
</comment>
<keyword evidence="6" id="KW-1185">Reference proteome</keyword>
<keyword evidence="1 3" id="KW-0547">Nucleotide-binding</keyword>
<name>A0A6N9Q0H3_9BACL</name>
<evidence type="ECO:0000256" key="1">
    <source>
        <dbReference type="ARBA" id="ARBA00022741"/>
    </source>
</evidence>
<feature type="binding site" evidence="3">
    <location>
        <begin position="163"/>
        <end position="170"/>
    </location>
    <ligand>
        <name>ATP</name>
        <dbReference type="ChEBI" id="CHEBI:30616"/>
    </ligand>
</feature>
<keyword evidence="2 3" id="KW-0067">ATP-binding</keyword>
<evidence type="ECO:0000256" key="3">
    <source>
        <dbReference type="PROSITE-ProRule" id="PRU00289"/>
    </source>
</evidence>
<dbReference type="Gene3D" id="3.40.50.300">
    <property type="entry name" value="P-loop containing nucleotide triphosphate hydrolases"/>
    <property type="match status" value="1"/>
</dbReference>
<gene>
    <name evidence="5" type="ORF">ERL59_06605</name>
</gene>
<evidence type="ECO:0000256" key="2">
    <source>
        <dbReference type="ARBA" id="ARBA00022840"/>
    </source>
</evidence>
<proteinExistence type="predicted"/>
<protein>
    <recommendedName>
        <fullName evidence="4">FtsK domain-containing protein</fullName>
    </recommendedName>
</protein>
<dbReference type="RefSeq" id="WP_160645417.1">
    <property type="nucleotide sequence ID" value="NZ_SIJB01000016.1"/>
</dbReference>